<accession>A0A412YRI8</accession>
<gene>
    <name evidence="2" type="ORF">DWW04_24190</name>
</gene>
<protein>
    <recommendedName>
        <fullName evidence="4">DUF4099 domain-containing protein</fullName>
    </recommendedName>
</protein>
<organism evidence="2 3">
    <name type="scientific">Phocaeicola dorei</name>
    <dbReference type="NCBI Taxonomy" id="357276"/>
    <lineage>
        <taxon>Bacteria</taxon>
        <taxon>Pseudomonadati</taxon>
        <taxon>Bacteroidota</taxon>
        <taxon>Bacteroidia</taxon>
        <taxon>Bacteroidales</taxon>
        <taxon>Bacteroidaceae</taxon>
        <taxon>Phocaeicola</taxon>
    </lineage>
</organism>
<evidence type="ECO:0008006" key="4">
    <source>
        <dbReference type="Google" id="ProtNLM"/>
    </source>
</evidence>
<evidence type="ECO:0000313" key="2">
    <source>
        <dbReference type="EMBL" id="RGV66788.1"/>
    </source>
</evidence>
<reference evidence="2 3" key="1">
    <citation type="submission" date="2018-08" db="EMBL/GenBank/DDBJ databases">
        <title>A genome reference for cultivated species of the human gut microbiota.</title>
        <authorList>
            <person name="Zou Y."/>
            <person name="Xue W."/>
            <person name="Luo G."/>
        </authorList>
    </citation>
    <scope>NUCLEOTIDE SEQUENCE [LARGE SCALE GENOMIC DNA]</scope>
    <source>
        <strain evidence="2 3">AF14-1AC</strain>
    </source>
</reference>
<name>A0A412YRI8_9BACT</name>
<sequence>MANRMTPPAEGQEKDVLLVLDKQQGKVSAVKGIDKEGNLQTVPPTTGHGGEFMQVDKNSDVFSNFISNFYRKYQDTSGLELFSVKASEAEQDAKAIEDNHRNPTPEGGKRAEMLRVPKPDFHEFKQDYRFDPSKIDWENLKKVGITADTLKNT</sequence>
<dbReference type="EMBL" id="QRZL01000076">
    <property type="protein sequence ID" value="RGV66788.1"/>
    <property type="molecule type" value="Genomic_DNA"/>
</dbReference>
<feature type="non-terminal residue" evidence="2">
    <location>
        <position position="153"/>
    </location>
</feature>
<evidence type="ECO:0000256" key="1">
    <source>
        <dbReference type="SAM" id="MobiDB-lite"/>
    </source>
</evidence>
<comment type="caution">
    <text evidence="2">The sequence shown here is derived from an EMBL/GenBank/DDBJ whole genome shotgun (WGS) entry which is preliminary data.</text>
</comment>
<evidence type="ECO:0000313" key="3">
    <source>
        <dbReference type="Proteomes" id="UP000283678"/>
    </source>
</evidence>
<dbReference type="AlphaFoldDB" id="A0A412YRI8"/>
<proteinExistence type="predicted"/>
<feature type="region of interest" description="Disordered" evidence="1">
    <location>
        <begin position="91"/>
        <end position="111"/>
    </location>
</feature>
<dbReference type="Proteomes" id="UP000283678">
    <property type="component" value="Unassembled WGS sequence"/>
</dbReference>